<dbReference type="PANTHER" id="PTHR31465">
    <property type="entry name" value="PROTEIN RTA1-RELATED"/>
    <property type="match status" value="1"/>
</dbReference>
<reference evidence="7 8" key="1">
    <citation type="submission" date="2024-01" db="EMBL/GenBank/DDBJ databases">
        <title>Complete genome of Cladobotryum mycophilum ATHUM6906.</title>
        <authorList>
            <person name="Christinaki A.C."/>
            <person name="Myridakis A.I."/>
            <person name="Kouvelis V.N."/>
        </authorList>
    </citation>
    <scope>NUCLEOTIDE SEQUENCE [LARGE SCALE GENOMIC DNA]</scope>
    <source>
        <strain evidence="7 8">ATHUM6906</strain>
    </source>
</reference>
<feature type="transmembrane region" description="Helical" evidence="6">
    <location>
        <begin position="121"/>
        <end position="145"/>
    </location>
</feature>
<name>A0ABR0SYJ7_9HYPO</name>
<feature type="transmembrane region" description="Helical" evidence="6">
    <location>
        <begin position="78"/>
        <end position="100"/>
    </location>
</feature>
<evidence type="ECO:0000256" key="2">
    <source>
        <dbReference type="ARBA" id="ARBA00022692"/>
    </source>
</evidence>
<evidence type="ECO:0000313" key="8">
    <source>
        <dbReference type="Proteomes" id="UP001338125"/>
    </source>
</evidence>
<proteinExistence type="predicted"/>
<evidence type="ECO:0000256" key="4">
    <source>
        <dbReference type="ARBA" id="ARBA00023136"/>
    </source>
</evidence>
<comment type="caution">
    <text evidence="7">The sequence shown here is derived from an EMBL/GenBank/DDBJ whole genome shotgun (WGS) entry which is preliminary data.</text>
</comment>
<evidence type="ECO:0000256" key="3">
    <source>
        <dbReference type="ARBA" id="ARBA00022989"/>
    </source>
</evidence>
<feature type="region of interest" description="Disordered" evidence="5">
    <location>
        <begin position="283"/>
        <end position="305"/>
    </location>
</feature>
<keyword evidence="8" id="KW-1185">Reference proteome</keyword>
<sequence length="305" mass="33927">MTKLLPLAGTQYYAWQYVPSIPAAIIFALLFLLGTGVICWRMYKTKTLFSIPFAIGGLFEVIGYFARAAAHSHTDQLGPFVIQSILILVGPALFAASLYMTLGRLIRFIHGENHSLVRVQWLTKIFVAGDILSFLVQSSGGGLMASKTFPQKTAENIVLGGLCVQIIMFGFYAVVAIVFHRRMLRSPTPEAMQEGPKWQGILTMLYASSVFIMVRSIFRVVEYVSGNGGYPMKHEWMLYLFDAVLMVGTMVVYGWWYPGDLSPSTAKPRRQWESIDGNMEAGTYELRGGSSTGGVDVTSHQHSRR</sequence>
<dbReference type="Pfam" id="PF04479">
    <property type="entry name" value="RTA1"/>
    <property type="match status" value="1"/>
</dbReference>
<dbReference type="Proteomes" id="UP001338125">
    <property type="component" value="Unassembled WGS sequence"/>
</dbReference>
<protein>
    <submittedName>
        <fullName evidence="7">Protein RTM1</fullName>
    </submittedName>
</protein>
<evidence type="ECO:0000256" key="6">
    <source>
        <dbReference type="SAM" id="Phobius"/>
    </source>
</evidence>
<keyword evidence="3 6" id="KW-1133">Transmembrane helix</keyword>
<dbReference type="InterPro" id="IPR007568">
    <property type="entry name" value="RTA1"/>
</dbReference>
<feature type="transmembrane region" description="Helical" evidence="6">
    <location>
        <begin position="20"/>
        <end position="40"/>
    </location>
</feature>
<evidence type="ECO:0000256" key="5">
    <source>
        <dbReference type="SAM" id="MobiDB-lite"/>
    </source>
</evidence>
<keyword evidence="4 6" id="KW-0472">Membrane</keyword>
<comment type="subcellular location">
    <subcellularLocation>
        <location evidence="1">Membrane</location>
        <topology evidence="1">Multi-pass membrane protein</topology>
    </subcellularLocation>
</comment>
<gene>
    <name evidence="7" type="ORF">PT974_02598</name>
</gene>
<accession>A0ABR0SYJ7</accession>
<organism evidence="7 8">
    <name type="scientific">Cladobotryum mycophilum</name>
    <dbReference type="NCBI Taxonomy" id="491253"/>
    <lineage>
        <taxon>Eukaryota</taxon>
        <taxon>Fungi</taxon>
        <taxon>Dikarya</taxon>
        <taxon>Ascomycota</taxon>
        <taxon>Pezizomycotina</taxon>
        <taxon>Sordariomycetes</taxon>
        <taxon>Hypocreomycetidae</taxon>
        <taxon>Hypocreales</taxon>
        <taxon>Hypocreaceae</taxon>
        <taxon>Cladobotryum</taxon>
    </lineage>
</organism>
<evidence type="ECO:0000256" key="1">
    <source>
        <dbReference type="ARBA" id="ARBA00004141"/>
    </source>
</evidence>
<feature type="transmembrane region" description="Helical" evidence="6">
    <location>
        <begin position="238"/>
        <end position="257"/>
    </location>
</feature>
<dbReference type="EMBL" id="JAVFKD010000002">
    <property type="protein sequence ID" value="KAK5997244.1"/>
    <property type="molecule type" value="Genomic_DNA"/>
</dbReference>
<feature type="transmembrane region" description="Helical" evidence="6">
    <location>
        <begin position="47"/>
        <end position="66"/>
    </location>
</feature>
<dbReference type="PANTHER" id="PTHR31465:SF27">
    <property type="entry name" value="DOMAIN PROTEIN, PUTATIVE (AFU_ORTHOLOGUE AFUA_3G01030)-RELATED"/>
    <property type="match status" value="1"/>
</dbReference>
<keyword evidence="2 6" id="KW-0812">Transmembrane</keyword>
<feature type="transmembrane region" description="Helical" evidence="6">
    <location>
        <begin position="157"/>
        <end position="179"/>
    </location>
</feature>
<feature type="transmembrane region" description="Helical" evidence="6">
    <location>
        <begin position="200"/>
        <end position="218"/>
    </location>
</feature>
<evidence type="ECO:0000313" key="7">
    <source>
        <dbReference type="EMBL" id="KAK5997244.1"/>
    </source>
</evidence>